<evidence type="ECO:0000313" key="2">
    <source>
        <dbReference type="Proteomes" id="UP000461730"/>
    </source>
</evidence>
<proteinExistence type="predicted"/>
<keyword evidence="2" id="KW-1185">Reference proteome</keyword>
<dbReference type="RefSeq" id="WP_157305191.1">
    <property type="nucleotide sequence ID" value="NZ_WRXN01000001.1"/>
</dbReference>
<gene>
    <name evidence="1" type="ORF">GO493_06045</name>
</gene>
<dbReference type="EMBL" id="WRXN01000001">
    <property type="protein sequence ID" value="MVT07816.1"/>
    <property type="molecule type" value="Genomic_DNA"/>
</dbReference>
<dbReference type="AlphaFoldDB" id="A0A7K1U0J6"/>
<dbReference type="Proteomes" id="UP000461730">
    <property type="component" value="Unassembled WGS sequence"/>
</dbReference>
<accession>A0A7K1U0J6</accession>
<evidence type="ECO:0000313" key="1">
    <source>
        <dbReference type="EMBL" id="MVT07816.1"/>
    </source>
</evidence>
<organism evidence="1 2">
    <name type="scientific">Chitinophaga tropicalis</name>
    <dbReference type="NCBI Taxonomy" id="2683588"/>
    <lineage>
        <taxon>Bacteria</taxon>
        <taxon>Pseudomonadati</taxon>
        <taxon>Bacteroidota</taxon>
        <taxon>Chitinophagia</taxon>
        <taxon>Chitinophagales</taxon>
        <taxon>Chitinophagaceae</taxon>
        <taxon>Chitinophaga</taxon>
    </lineage>
</organism>
<name>A0A7K1U0J6_9BACT</name>
<comment type="caution">
    <text evidence="1">The sequence shown here is derived from an EMBL/GenBank/DDBJ whole genome shotgun (WGS) entry which is preliminary data.</text>
</comment>
<protein>
    <submittedName>
        <fullName evidence="1">Uncharacterized protein</fullName>
    </submittedName>
</protein>
<reference evidence="1 2" key="1">
    <citation type="submission" date="2019-12" db="EMBL/GenBank/DDBJ databases">
        <title>Chitinophaga sp. strain ysch24 (GDMCC 1.1355), whole genome shotgun sequence.</title>
        <authorList>
            <person name="Zhang X."/>
        </authorList>
    </citation>
    <scope>NUCLEOTIDE SEQUENCE [LARGE SCALE GENOMIC DNA]</scope>
    <source>
        <strain evidence="2">ysch24</strain>
    </source>
</reference>
<sequence>MARSTNFLEGIDGQVWSSTQKAISSNSIENVEAFISFFRSIIRKSVDYRKLQYFQQYIFFPSRIYIEITAKSTGSTLYSGLANTILPILPLHLKEVIWFELGFYSENAKTTDEKELLNQFYYHAFVSFNDFFYILSRKQDWALLKVALNYFQQLPNEIFDDLFQKRLALDDLKRSNVDSQNDQQIKVISKELEITGKFAEYKRRTLLALRYWLWFLYAEDLIKPEQLMDIFTELNEFRYSPDDEVADLLFFRTQDLRKYMGWENWDFTARPDGKIYYPPMASDWMTMGFLLDRIVNNNARFETIAVPTELLGSVKDLKLSFNEEANRILNDFTRWNKIFSLSNKQEFLDRLDALLNSVARVERRVIGEKERNIADAALSPQKISDFQNIVASEWKKRSVIRKLFLHFQNREDIGDSVIELKRLGPYVFLEKGKVAFIDGAYHQPIHGIERLGADVARNENSLFLTVVTKSNVQKLEGQYVCDLLLAEIESLRKDGITPTIIMVGREYLYRQNDIRSATSFDPVIPQEFIYLGLGNNFIGTFEGIPILALQNDLLVGTFIVADFASAFLMKCRTNEQWVDNELAVYVKMVTSEVVEEKYTKDPMKWKQTDDGIELTEDEAKTLIATSINIDVKTIADFFIMDAGSCRIGYIKEKTE</sequence>